<accession>A0ABT9RXB1</accession>
<evidence type="ECO:0000256" key="2">
    <source>
        <dbReference type="SAM" id="Phobius"/>
    </source>
</evidence>
<name>A0ABT9RXB1_9MICC</name>
<keyword evidence="2" id="KW-1133">Transmembrane helix</keyword>
<feature type="region of interest" description="Disordered" evidence="1">
    <location>
        <begin position="35"/>
        <end position="58"/>
    </location>
</feature>
<comment type="caution">
    <text evidence="3">The sequence shown here is derived from an EMBL/GenBank/DDBJ whole genome shotgun (WGS) entry which is preliminary data.</text>
</comment>
<feature type="transmembrane region" description="Helical" evidence="2">
    <location>
        <begin position="6"/>
        <end position="25"/>
    </location>
</feature>
<gene>
    <name evidence="3" type="ORF">J2X98_003000</name>
</gene>
<keyword evidence="4" id="KW-1185">Reference proteome</keyword>
<proteinExistence type="predicted"/>
<sequence length="58" mass="6313">MEYVAVILPSLVVGLLFWFAMKAIFNADKAERQAEAAAQAEADARPVPPADRPDPESK</sequence>
<evidence type="ECO:0000256" key="1">
    <source>
        <dbReference type="SAM" id="MobiDB-lite"/>
    </source>
</evidence>
<keyword evidence="2" id="KW-0812">Transmembrane</keyword>
<organism evidence="3 4">
    <name type="scientific">Pseudarthrobacter enclensis</name>
    <dbReference type="NCBI Taxonomy" id="993070"/>
    <lineage>
        <taxon>Bacteria</taxon>
        <taxon>Bacillati</taxon>
        <taxon>Actinomycetota</taxon>
        <taxon>Actinomycetes</taxon>
        <taxon>Micrococcales</taxon>
        <taxon>Micrococcaceae</taxon>
        <taxon>Pseudarthrobacter</taxon>
    </lineage>
</organism>
<dbReference type="RefSeq" id="WP_307309557.1">
    <property type="nucleotide sequence ID" value="NZ_JAUSRE010000016.1"/>
</dbReference>
<evidence type="ECO:0000313" key="3">
    <source>
        <dbReference type="EMBL" id="MDP9889390.1"/>
    </source>
</evidence>
<evidence type="ECO:0008006" key="5">
    <source>
        <dbReference type="Google" id="ProtNLM"/>
    </source>
</evidence>
<dbReference type="Proteomes" id="UP001226577">
    <property type="component" value="Unassembled WGS sequence"/>
</dbReference>
<keyword evidence="2" id="KW-0472">Membrane</keyword>
<reference evidence="3 4" key="1">
    <citation type="submission" date="2023-07" db="EMBL/GenBank/DDBJ databases">
        <title>Sorghum-associated microbial communities from plants grown in Nebraska, USA.</title>
        <authorList>
            <person name="Schachtman D."/>
        </authorList>
    </citation>
    <scope>NUCLEOTIDE SEQUENCE [LARGE SCALE GENOMIC DNA]</scope>
    <source>
        <strain evidence="3 4">CC222</strain>
    </source>
</reference>
<evidence type="ECO:0000313" key="4">
    <source>
        <dbReference type="Proteomes" id="UP001226577"/>
    </source>
</evidence>
<dbReference type="EMBL" id="JAUSRE010000016">
    <property type="protein sequence ID" value="MDP9889390.1"/>
    <property type="molecule type" value="Genomic_DNA"/>
</dbReference>
<protein>
    <recommendedName>
        <fullName evidence="5">Lysyl-tRNA synthetase</fullName>
    </recommendedName>
</protein>